<dbReference type="Proteomes" id="UP000222117">
    <property type="component" value="Segment"/>
</dbReference>
<sequence>MKYVDFNTLSEMGLVWRINREILHPLGLALSRDVETGSSPGALIADDGVWHFDELTNERNAEKFSKVLDLHQSGNLLDYLQKNAK</sequence>
<dbReference type="Pfam" id="PF24187">
    <property type="entry name" value="DUF7415"/>
    <property type="match status" value="1"/>
</dbReference>
<evidence type="ECO:0000313" key="2">
    <source>
        <dbReference type="EMBL" id="AKU44762.1"/>
    </source>
</evidence>
<dbReference type="EMBL" id="KT001919">
    <property type="protein sequence ID" value="AKU44762.1"/>
    <property type="molecule type" value="Genomic_DNA"/>
</dbReference>
<protein>
    <recommendedName>
        <fullName evidence="1">DUF7415 domain-containing protein</fullName>
    </recommendedName>
</protein>
<gene>
    <name evidence="2" type="ORF">CPT_Miro178</name>
</gene>
<accession>A0A0K1LQE7</accession>
<dbReference type="InterPro" id="IPR055838">
    <property type="entry name" value="DUF7415"/>
</dbReference>
<feature type="domain" description="DUF7415" evidence="1">
    <location>
        <begin position="4"/>
        <end position="45"/>
    </location>
</feature>
<proteinExistence type="predicted"/>
<name>A0A0K1LQE7_9CAUD</name>
<reference evidence="2 3" key="1">
    <citation type="journal article" date="2015" name="Genome Announc.">
        <title>Complete Genome Sequence of Klebsiella pneumoniae Carbapenemase-Producing K. pneumoniae Myophage Miro.</title>
        <authorList>
            <person name="Mijalis E.M."/>
            <person name="Lessor L.E."/>
            <person name="Cahill J.L."/>
            <person name="Rasche E.S."/>
            <person name="Kuty Everett G.F."/>
        </authorList>
    </citation>
    <scope>NUCLEOTIDE SEQUENCE [LARGE SCALE GENOMIC DNA]</scope>
</reference>
<organism evidence="2 3">
    <name type="scientific">Klebsiella phage Miro</name>
    <dbReference type="NCBI Taxonomy" id="1675608"/>
    <lineage>
        <taxon>Viruses</taxon>
        <taxon>Duplodnaviria</taxon>
        <taxon>Heunggongvirae</taxon>
        <taxon>Uroviricota</taxon>
        <taxon>Caudoviricetes</taxon>
        <taxon>Pantevenvirales</taxon>
        <taxon>Straboviridae</taxon>
        <taxon>Slopekvirus</taxon>
        <taxon>Klebsiella virus Miro</taxon>
    </lineage>
</organism>
<evidence type="ECO:0000259" key="1">
    <source>
        <dbReference type="Pfam" id="PF24187"/>
    </source>
</evidence>
<evidence type="ECO:0000313" key="3">
    <source>
        <dbReference type="Proteomes" id="UP000222117"/>
    </source>
</evidence>